<name>A0A9C6X2D7_FRAOC</name>
<evidence type="ECO:0000313" key="2">
    <source>
        <dbReference type="Proteomes" id="UP000504606"/>
    </source>
</evidence>
<feature type="compositionally biased region" description="Polar residues" evidence="1">
    <location>
        <begin position="208"/>
        <end position="217"/>
    </location>
</feature>
<feature type="compositionally biased region" description="Low complexity" evidence="1">
    <location>
        <begin position="171"/>
        <end position="180"/>
    </location>
</feature>
<evidence type="ECO:0000313" key="3">
    <source>
        <dbReference type="RefSeq" id="XP_052127913.1"/>
    </source>
</evidence>
<dbReference type="RefSeq" id="XP_052127913.1">
    <property type="nucleotide sequence ID" value="XM_052271953.1"/>
</dbReference>
<feature type="region of interest" description="Disordered" evidence="1">
    <location>
        <begin position="203"/>
        <end position="222"/>
    </location>
</feature>
<feature type="region of interest" description="Disordered" evidence="1">
    <location>
        <begin position="1"/>
        <end position="135"/>
    </location>
</feature>
<feature type="region of interest" description="Disordered" evidence="1">
    <location>
        <begin position="231"/>
        <end position="279"/>
    </location>
</feature>
<accession>A0A9C6X2D7</accession>
<dbReference type="AlphaFoldDB" id="A0A9C6X2D7"/>
<dbReference type="KEGG" id="foc:127750373"/>
<feature type="compositionally biased region" description="Basic residues" evidence="1">
    <location>
        <begin position="97"/>
        <end position="112"/>
    </location>
</feature>
<organism evidence="2 3">
    <name type="scientific">Frankliniella occidentalis</name>
    <name type="common">Western flower thrips</name>
    <name type="synonym">Euthrips occidentalis</name>
    <dbReference type="NCBI Taxonomy" id="133901"/>
    <lineage>
        <taxon>Eukaryota</taxon>
        <taxon>Metazoa</taxon>
        <taxon>Ecdysozoa</taxon>
        <taxon>Arthropoda</taxon>
        <taxon>Hexapoda</taxon>
        <taxon>Insecta</taxon>
        <taxon>Pterygota</taxon>
        <taxon>Neoptera</taxon>
        <taxon>Paraneoptera</taxon>
        <taxon>Thysanoptera</taxon>
        <taxon>Terebrantia</taxon>
        <taxon>Thripoidea</taxon>
        <taxon>Thripidae</taxon>
        <taxon>Frankliniella</taxon>
    </lineage>
</organism>
<proteinExistence type="predicted"/>
<feature type="compositionally biased region" description="Basic and acidic residues" evidence="1">
    <location>
        <begin position="113"/>
        <end position="129"/>
    </location>
</feature>
<keyword evidence="2" id="KW-1185">Reference proteome</keyword>
<gene>
    <name evidence="3" type="primary">LOC127750373</name>
</gene>
<protein>
    <submittedName>
        <fullName evidence="3">Uncharacterized protein LOC127750373</fullName>
    </submittedName>
</protein>
<feature type="compositionally biased region" description="Low complexity" evidence="1">
    <location>
        <begin position="254"/>
        <end position="272"/>
    </location>
</feature>
<evidence type="ECO:0000256" key="1">
    <source>
        <dbReference type="SAM" id="MobiDB-lite"/>
    </source>
</evidence>
<dbReference type="Proteomes" id="UP000504606">
    <property type="component" value="Unplaced"/>
</dbReference>
<feature type="compositionally biased region" description="Basic and acidic residues" evidence="1">
    <location>
        <begin position="30"/>
        <end position="49"/>
    </location>
</feature>
<feature type="region of interest" description="Disordered" evidence="1">
    <location>
        <begin position="171"/>
        <end position="197"/>
    </location>
</feature>
<feature type="compositionally biased region" description="Polar residues" evidence="1">
    <location>
        <begin position="80"/>
        <end position="96"/>
    </location>
</feature>
<sequence length="338" mass="37319">MVVYVEIRQQSRRDASPAAPANEDSPPAEEQYHHDDGDALDRLTSDHHLVPVSTEIEADVASPPGPPASSWMEDAVDFTVTFTDATQAPQAGSQKKTTQRKSLSLKKPHRKRSTEDRESSPTPEKRRAVVEATVPSPILSQRRVVRLPSTKSSPAFRSLTDICSISTVLRSASPSPARRSQLGTSQHAGSPVFQPLANRANDRDSADFSVSTASSGSLRPFHSRRGACLDSDDIIIPPSQYYPPPTAEDKTKRSASAAQRDSDSSDVIQPSQYYPPSPASRNFIMSQRHNNLLQRSQTVSLKNSFLCNYSTENRQLYGKSQCQKVFKWIKMTLIVRAD</sequence>
<reference evidence="3" key="1">
    <citation type="submission" date="2025-08" db="UniProtKB">
        <authorList>
            <consortium name="RefSeq"/>
        </authorList>
    </citation>
    <scope>IDENTIFICATION</scope>
    <source>
        <tissue evidence="3">Whole organism</tissue>
    </source>
</reference>
<dbReference type="GeneID" id="127750373"/>